<reference evidence="2" key="1">
    <citation type="submission" date="2020-10" db="EMBL/GenBank/DDBJ databases">
        <title>Connecting structure to function with the recovery of over 1000 high-quality activated sludge metagenome-assembled genomes encoding full-length rRNA genes using long-read sequencing.</title>
        <authorList>
            <person name="Singleton C.M."/>
            <person name="Petriglieri F."/>
            <person name="Kristensen J.M."/>
            <person name="Kirkegaard R.H."/>
            <person name="Michaelsen T.Y."/>
            <person name="Andersen M.H."/>
            <person name="Karst S.M."/>
            <person name="Dueholm M.S."/>
            <person name="Nielsen P.H."/>
            <person name="Albertsen M."/>
        </authorList>
    </citation>
    <scope>NUCLEOTIDE SEQUENCE</scope>
    <source>
        <strain evidence="2">EsbW_18-Q3-R4-48_MAXAC.044</strain>
    </source>
</reference>
<accession>A0A9D7F8T6</accession>
<keyword evidence="1" id="KW-1133">Transmembrane helix</keyword>
<dbReference type="EMBL" id="JADJNC010000004">
    <property type="protein sequence ID" value="MBK7421958.1"/>
    <property type="molecule type" value="Genomic_DNA"/>
</dbReference>
<keyword evidence="1" id="KW-0472">Membrane</keyword>
<feature type="transmembrane region" description="Helical" evidence="1">
    <location>
        <begin position="52"/>
        <end position="70"/>
    </location>
</feature>
<feature type="transmembrane region" description="Helical" evidence="1">
    <location>
        <begin position="95"/>
        <end position="116"/>
    </location>
</feature>
<keyword evidence="1" id="KW-0812">Transmembrane</keyword>
<comment type="caution">
    <text evidence="2">The sequence shown here is derived from an EMBL/GenBank/DDBJ whole genome shotgun (WGS) entry which is preliminary data.</text>
</comment>
<protein>
    <submittedName>
        <fullName evidence="2">Uncharacterized protein</fullName>
    </submittedName>
</protein>
<evidence type="ECO:0000313" key="3">
    <source>
        <dbReference type="Proteomes" id="UP000886602"/>
    </source>
</evidence>
<evidence type="ECO:0000313" key="2">
    <source>
        <dbReference type="EMBL" id="MBK7421958.1"/>
    </source>
</evidence>
<gene>
    <name evidence="2" type="ORF">IPJ48_02035</name>
</gene>
<dbReference type="AlphaFoldDB" id="A0A9D7F8T6"/>
<feature type="transmembrane region" description="Helical" evidence="1">
    <location>
        <begin position="122"/>
        <end position="141"/>
    </location>
</feature>
<evidence type="ECO:0000256" key="1">
    <source>
        <dbReference type="SAM" id="Phobius"/>
    </source>
</evidence>
<organism evidence="2 3">
    <name type="scientific">Candidatus Propionivibrio dominans</name>
    <dbReference type="NCBI Taxonomy" id="2954373"/>
    <lineage>
        <taxon>Bacteria</taxon>
        <taxon>Pseudomonadati</taxon>
        <taxon>Pseudomonadota</taxon>
        <taxon>Betaproteobacteria</taxon>
        <taxon>Rhodocyclales</taxon>
        <taxon>Rhodocyclaceae</taxon>
        <taxon>Propionivibrio</taxon>
    </lineage>
</organism>
<sequence>MQFDVDARTRRQGRFPHELAMVNLLVFNLMLCAGVLAGTMARKGSLLEHYKLWLVNAPLAMSLRVIAYMMRRTAHAPADAPWFAAAHWSITSRRFGVLLVAYLAGAALVGLSWLLSQASPNLQEVMCVATKLIAVMVVAVLESSALFQANSGEVPYGIVARLPPPAEAMRPT</sequence>
<name>A0A9D7F8T6_9RHOO</name>
<feature type="transmembrane region" description="Helical" evidence="1">
    <location>
        <begin position="20"/>
        <end position="40"/>
    </location>
</feature>
<dbReference type="Proteomes" id="UP000886602">
    <property type="component" value="Unassembled WGS sequence"/>
</dbReference>
<proteinExistence type="predicted"/>